<proteinExistence type="predicted"/>
<organism evidence="1 2">
    <name type="scientific">Bacteroides luti</name>
    <dbReference type="NCBI Taxonomy" id="1297750"/>
    <lineage>
        <taxon>Bacteria</taxon>
        <taxon>Pseudomonadati</taxon>
        <taxon>Bacteroidota</taxon>
        <taxon>Bacteroidia</taxon>
        <taxon>Bacteroidales</taxon>
        <taxon>Bacteroidaceae</taxon>
        <taxon>Bacteroides</taxon>
    </lineage>
</organism>
<sequence>METIDILNAFLPSWLFDYVYAIKINDSIDQIDSYLNAKKQIVD</sequence>
<accession>A0A1M4V4K5</accession>
<dbReference type="AlphaFoldDB" id="A0A1M4V4K5"/>
<name>A0A1M4V4K5_9BACE</name>
<evidence type="ECO:0000313" key="2">
    <source>
        <dbReference type="Proteomes" id="UP000184509"/>
    </source>
</evidence>
<protein>
    <submittedName>
        <fullName evidence="1">Uncharacterized protein</fullName>
    </submittedName>
</protein>
<dbReference type="RefSeq" id="WP_262483225.1">
    <property type="nucleotide sequence ID" value="NZ_FQTV01000002.1"/>
</dbReference>
<dbReference type="EMBL" id="FQTV01000002">
    <property type="protein sequence ID" value="SHE63859.1"/>
    <property type="molecule type" value="Genomic_DNA"/>
</dbReference>
<reference evidence="2" key="1">
    <citation type="submission" date="2016-11" db="EMBL/GenBank/DDBJ databases">
        <authorList>
            <person name="Varghese N."/>
            <person name="Submissions S."/>
        </authorList>
    </citation>
    <scope>NUCLEOTIDE SEQUENCE [LARGE SCALE GENOMIC DNA]</scope>
    <source>
        <strain evidence="2">DSM 26991</strain>
    </source>
</reference>
<evidence type="ECO:0000313" key="1">
    <source>
        <dbReference type="EMBL" id="SHE63859.1"/>
    </source>
</evidence>
<keyword evidence="2" id="KW-1185">Reference proteome</keyword>
<gene>
    <name evidence="1" type="ORF">SAMN05444405_102224</name>
</gene>
<dbReference type="Proteomes" id="UP000184509">
    <property type="component" value="Unassembled WGS sequence"/>
</dbReference>